<dbReference type="Pfam" id="PF01479">
    <property type="entry name" value="S4"/>
    <property type="match status" value="1"/>
</dbReference>
<organism evidence="3 4">
    <name type="scientific">Companilactobacillus nodensis DSM 19682 = JCM 14932 = NBRC 107160</name>
    <dbReference type="NCBI Taxonomy" id="1423775"/>
    <lineage>
        <taxon>Bacteria</taxon>
        <taxon>Bacillati</taxon>
        <taxon>Bacillota</taxon>
        <taxon>Bacilli</taxon>
        <taxon>Lactobacillales</taxon>
        <taxon>Lactobacillaceae</taxon>
        <taxon>Companilactobacillus</taxon>
    </lineage>
</organism>
<dbReference type="SMART" id="SM00363">
    <property type="entry name" value="S4"/>
    <property type="match status" value="1"/>
</dbReference>
<dbReference type="OrthoDB" id="9812787at2"/>
<dbReference type="AlphaFoldDB" id="A0A0R1KB65"/>
<dbReference type="GO" id="GO:0003723">
    <property type="term" value="F:RNA binding"/>
    <property type="evidence" value="ECO:0007669"/>
    <property type="project" value="UniProtKB-KW"/>
</dbReference>
<sequence length="265" mass="30495">MTDKENVSLKSGYFRPEEKPFIDKMSDLLLRTQTMYIPQLTDFLNLREQLILNNLVNKYDDLYVHYFGGFEGAERVRGIIAPDYFVPKKSDFKISVFEIRYPEKFASLHHGQILGALTGSGVERDHFGDIITDGENWQFFVFDQMGDFISEQVQKIGPYKVHLSEKNFKELLLPKDDSHDEVINVHSLRIDTVVATAYDLSRQTAKTLVEHGKVQMNWVVNKNASSFITINDTLSVRGYGRVRVNDVMGKSKGNKYILFVNIINK</sequence>
<dbReference type="Proteomes" id="UP000051248">
    <property type="component" value="Unassembled WGS sequence"/>
</dbReference>
<evidence type="ECO:0000259" key="2">
    <source>
        <dbReference type="SMART" id="SM00363"/>
    </source>
</evidence>
<gene>
    <name evidence="3" type="ORF">FD03_GL002128</name>
</gene>
<dbReference type="Pfam" id="PF17774">
    <property type="entry name" value="YlmH_RBD"/>
    <property type="match status" value="1"/>
</dbReference>
<dbReference type="CDD" id="cd00165">
    <property type="entry name" value="S4"/>
    <property type="match status" value="1"/>
</dbReference>
<dbReference type="InterPro" id="IPR002942">
    <property type="entry name" value="S4_RNA-bd"/>
</dbReference>
<feature type="domain" description="RNA-binding S4" evidence="2">
    <location>
        <begin position="188"/>
        <end position="247"/>
    </location>
</feature>
<evidence type="ECO:0000313" key="4">
    <source>
        <dbReference type="Proteomes" id="UP000051248"/>
    </source>
</evidence>
<dbReference type="InterPro" id="IPR036986">
    <property type="entry name" value="S4_RNA-bd_sf"/>
</dbReference>
<dbReference type="Gene3D" id="3.30.1370.160">
    <property type="match status" value="1"/>
</dbReference>
<dbReference type="STRING" id="1423775.FD03_GL002128"/>
<dbReference type="Gene3D" id="3.30.70.330">
    <property type="match status" value="1"/>
</dbReference>
<dbReference type="SUPFAM" id="SSF55174">
    <property type="entry name" value="Alpha-L RNA-binding motif"/>
    <property type="match status" value="1"/>
</dbReference>
<dbReference type="EMBL" id="AZDZ01000003">
    <property type="protein sequence ID" value="KRK80700.1"/>
    <property type="molecule type" value="Genomic_DNA"/>
</dbReference>
<keyword evidence="1" id="KW-0694">RNA-binding</keyword>
<comment type="caution">
    <text evidence="3">The sequence shown here is derived from an EMBL/GenBank/DDBJ whole genome shotgun (WGS) entry which is preliminary data.</text>
</comment>
<dbReference type="InterPro" id="IPR040591">
    <property type="entry name" value="RqcP2_RBD"/>
</dbReference>
<name>A0A0R1KB65_9LACO</name>
<keyword evidence="4" id="KW-1185">Reference proteome</keyword>
<accession>A0A0R1KB65</accession>
<evidence type="ECO:0000313" key="3">
    <source>
        <dbReference type="EMBL" id="KRK80700.1"/>
    </source>
</evidence>
<reference evidence="3 4" key="1">
    <citation type="journal article" date="2015" name="Genome Announc.">
        <title>Expanding the biotechnology potential of lactobacilli through comparative genomics of 213 strains and associated genera.</title>
        <authorList>
            <person name="Sun Z."/>
            <person name="Harris H.M."/>
            <person name="McCann A."/>
            <person name="Guo C."/>
            <person name="Argimon S."/>
            <person name="Zhang W."/>
            <person name="Yang X."/>
            <person name="Jeffery I.B."/>
            <person name="Cooney J.C."/>
            <person name="Kagawa T.F."/>
            <person name="Liu W."/>
            <person name="Song Y."/>
            <person name="Salvetti E."/>
            <person name="Wrobel A."/>
            <person name="Rasinkangas P."/>
            <person name="Parkhill J."/>
            <person name="Rea M.C."/>
            <person name="O'Sullivan O."/>
            <person name="Ritari J."/>
            <person name="Douillard F.P."/>
            <person name="Paul Ross R."/>
            <person name="Yang R."/>
            <person name="Briner A.E."/>
            <person name="Felis G.E."/>
            <person name="de Vos W.M."/>
            <person name="Barrangou R."/>
            <person name="Klaenhammer T.R."/>
            <person name="Caufield P.W."/>
            <person name="Cui Y."/>
            <person name="Zhang H."/>
            <person name="O'Toole P.W."/>
        </authorList>
    </citation>
    <scope>NUCLEOTIDE SEQUENCE [LARGE SCALE GENOMIC DNA]</scope>
    <source>
        <strain evidence="3 4">DSM 19682</strain>
    </source>
</reference>
<dbReference type="RefSeq" id="WP_025024224.1">
    <property type="nucleotide sequence ID" value="NZ_AZDZ01000003.1"/>
</dbReference>
<proteinExistence type="predicted"/>
<dbReference type="Gene3D" id="3.10.290.10">
    <property type="entry name" value="RNA-binding S4 domain"/>
    <property type="match status" value="1"/>
</dbReference>
<dbReference type="eggNOG" id="COG2302">
    <property type="taxonomic scope" value="Bacteria"/>
</dbReference>
<evidence type="ECO:0000256" key="1">
    <source>
        <dbReference type="PROSITE-ProRule" id="PRU00182"/>
    </source>
</evidence>
<dbReference type="InterPro" id="IPR012677">
    <property type="entry name" value="Nucleotide-bd_a/b_plait_sf"/>
</dbReference>
<dbReference type="InterPro" id="IPR048443">
    <property type="entry name" value="RqcP2_N"/>
</dbReference>
<dbReference type="PATRIC" id="fig|1423775.4.peg.2164"/>
<dbReference type="Pfam" id="PF21278">
    <property type="entry name" value="YlmH_1st"/>
    <property type="match status" value="1"/>
</dbReference>
<protein>
    <submittedName>
        <fullName evidence="3">S4 domain-containing protein</fullName>
    </submittedName>
</protein>
<dbReference type="PROSITE" id="PS50889">
    <property type="entry name" value="S4"/>
    <property type="match status" value="1"/>
</dbReference>